<feature type="region of interest" description="Disordered" evidence="1">
    <location>
        <begin position="195"/>
        <end position="216"/>
    </location>
</feature>
<feature type="region of interest" description="Disordered" evidence="1">
    <location>
        <begin position="158"/>
        <end position="179"/>
    </location>
</feature>
<comment type="caution">
    <text evidence="2">The sequence shown here is derived from an EMBL/GenBank/DDBJ whole genome shotgun (WGS) entry which is preliminary data.</text>
</comment>
<dbReference type="EMBL" id="VXIV02001713">
    <property type="protein sequence ID" value="KAF6030352.1"/>
    <property type="molecule type" value="Genomic_DNA"/>
</dbReference>
<feature type="compositionally biased region" description="Polar residues" evidence="1">
    <location>
        <begin position="195"/>
        <end position="211"/>
    </location>
</feature>
<dbReference type="AlphaFoldDB" id="A0A7J7JVE9"/>
<dbReference type="Proteomes" id="UP000593567">
    <property type="component" value="Unassembled WGS sequence"/>
</dbReference>
<sequence>MEETEKDVLELCDLFNRLENFMSSPQLKDENSPCKSKKRKEKVSSVTSVQKNRREVAVCKNISKIIPETKRDSDLRVEDENSVIVPETCDPDDWESPSHCSPESLSVSCNSSTETHDETTLTTIQKEPTDLEHQKGEIEKEESLWLSPVSNLLHNVLPTDTPRQSRKETDDTGLSPVVGFKKPRIQRGSNKNCLLSKNANLTTPSKNSTKTNRPRHIEGHLGVENSLRPSVAVDLTTSPALFDDDDLDDDVTQIPLDLDVKYFSKSSKGNLLTDDITQVPASDDITQVPAPNDIIQVPAPDDITQVSAPDDITQVPAPDDVTQGIIDDTTQCSIADNQPNGKVVTKPSKKKAVAWPIGYSKPPNKHSKPNTQTTRESLHPNSDEDITAMDLDLFHDSPADITSTENVSSHRVAAVKVSDRCSTMIHLDSLPEKKNRYEIGEVVRGKARKQLPSYRCAQCYEYYSCMDLTEEEILDRLGEVCRHRAVKQPMETPPNFWNMSIATLDD</sequence>
<reference evidence="2" key="1">
    <citation type="submission" date="2020-06" db="EMBL/GenBank/DDBJ databases">
        <title>Draft genome of Bugula neritina, a colonial animal packing powerful symbionts and potential medicines.</title>
        <authorList>
            <person name="Rayko M."/>
        </authorList>
    </citation>
    <scope>NUCLEOTIDE SEQUENCE [LARGE SCALE GENOMIC DNA]</scope>
    <source>
        <strain evidence="2">Kwan_BN1</strain>
    </source>
</reference>
<feature type="region of interest" description="Disordered" evidence="1">
    <location>
        <begin position="24"/>
        <end position="48"/>
    </location>
</feature>
<organism evidence="2 3">
    <name type="scientific">Bugula neritina</name>
    <name type="common">Brown bryozoan</name>
    <name type="synonym">Sertularia neritina</name>
    <dbReference type="NCBI Taxonomy" id="10212"/>
    <lineage>
        <taxon>Eukaryota</taxon>
        <taxon>Metazoa</taxon>
        <taxon>Spiralia</taxon>
        <taxon>Lophotrochozoa</taxon>
        <taxon>Bryozoa</taxon>
        <taxon>Gymnolaemata</taxon>
        <taxon>Cheilostomatida</taxon>
        <taxon>Flustrina</taxon>
        <taxon>Buguloidea</taxon>
        <taxon>Bugulidae</taxon>
        <taxon>Bugula</taxon>
    </lineage>
</organism>
<dbReference type="OrthoDB" id="5801062at2759"/>
<feature type="region of interest" description="Disordered" evidence="1">
    <location>
        <begin position="356"/>
        <end position="381"/>
    </location>
</feature>
<accession>A0A7J7JVE9</accession>
<evidence type="ECO:0000313" key="3">
    <source>
        <dbReference type="Proteomes" id="UP000593567"/>
    </source>
</evidence>
<evidence type="ECO:0000256" key="1">
    <source>
        <dbReference type="SAM" id="MobiDB-lite"/>
    </source>
</evidence>
<name>A0A7J7JVE9_BUGNE</name>
<proteinExistence type="predicted"/>
<gene>
    <name evidence="2" type="ORF">EB796_011337</name>
</gene>
<evidence type="ECO:0000313" key="2">
    <source>
        <dbReference type="EMBL" id="KAF6030352.1"/>
    </source>
</evidence>
<protein>
    <submittedName>
        <fullName evidence="2">RBBP8</fullName>
    </submittedName>
</protein>
<keyword evidence="3" id="KW-1185">Reference proteome</keyword>